<evidence type="ECO:0000313" key="3">
    <source>
        <dbReference type="Proteomes" id="UP000321863"/>
    </source>
</evidence>
<evidence type="ECO:0008006" key="4">
    <source>
        <dbReference type="Google" id="ProtNLM"/>
    </source>
</evidence>
<proteinExistence type="predicted"/>
<keyword evidence="3" id="KW-1185">Reference proteome</keyword>
<feature type="compositionally biased region" description="Polar residues" evidence="1">
    <location>
        <begin position="266"/>
        <end position="277"/>
    </location>
</feature>
<evidence type="ECO:0000313" key="2">
    <source>
        <dbReference type="EMBL" id="GEN77522.1"/>
    </source>
</evidence>
<dbReference type="AlphaFoldDB" id="A0A511YQQ8"/>
<sequence>MAKKGVYKISGNTNPKVGEKTFYTVEEWYPETSLSDRNPAKVTWELFVKVDDKFESTNIKKKGINHFTFGSKAHQFTYKIEGYLYRPEGKSPMSIIVQPQKNDDPPKQKDKEILGVNLTYEDGSEIKKTLSYKDRLKATAKCEGMEGETVVFTLWEDDAEKAGHHKNNQYITKSPPVEVSKYGKAIWVFPLSSTFISLANKKEDDRKQHEYYVTTEYNGKIDASGNVNVNNPEYTPPASKPALPKDTPGSTSVPKPKIQPKKDTPKVSTRPDSPNNQADKKGNIISIKLADAKGKAFTETPKFGETIQVVIEGENLVGKKYILRIWEHDLIGENDLLYNQVHTFKADKQILFTTLTKEMEQKGRIGNNPKNPDSGEYTAEWSSHQEIFAEVVFLYTSSKSSTIDVGLKEEPKPVDHKKTPTTIDKSDAGKDDGKCFCKENQFRWGTKLTCEERKKVLQVCAALWGEENKTQKASELMSVIHLETNKSFKPSADNGAGYTGLIQFSDAAARSVNTTRAELKKMTFVQQMDYIKKYFEKKKDVLKTMTDLYLLVLKQNAVGQGGNPDYVLFDEGVSVPDVPYDKSNLTKEPWVTKYGYSSNPTFMREKGEWQNRRMFKSYSKGTVERRGFTNGKTYVSEVTDVLTKEHYDLGKLEIFTGECENKPRKKDKPKGKRAPWVGVGFEEFEKYKGFVEKESPLKEKISKYFEGTGNSDLDYTNPWCAAFIKWCFDHTDEYKNINSKGTAAAFDWAAYGNSKVINNKYVDGWKNGEKCEPFVGAIMTFNFSHTAILVGENLKGDKYVYLGGNQGNGDSRSGYQKICLGSISKESPKIFMMMKPKTYIVDDEEKILPKYNVEAENSAGSSR</sequence>
<protein>
    <recommendedName>
        <fullName evidence="4">Peptidase C51 domain-containing protein</fullName>
    </recommendedName>
</protein>
<dbReference type="EMBL" id="BJYJ01000025">
    <property type="protein sequence ID" value="GEN77522.1"/>
    <property type="molecule type" value="Genomic_DNA"/>
</dbReference>
<comment type="caution">
    <text evidence="2">The sequence shown here is derived from an EMBL/GenBank/DDBJ whole genome shotgun (WGS) entry which is preliminary data.</text>
</comment>
<reference evidence="2 3" key="1">
    <citation type="submission" date="2019-07" db="EMBL/GenBank/DDBJ databases">
        <title>Whole genome shotgun sequence of Chryseobacterium hagamense NBRC 105253.</title>
        <authorList>
            <person name="Hosoyama A."/>
            <person name="Uohara A."/>
            <person name="Ohji S."/>
            <person name="Ichikawa N."/>
        </authorList>
    </citation>
    <scope>NUCLEOTIDE SEQUENCE [LARGE SCALE GENOMIC DNA]</scope>
    <source>
        <strain evidence="2 3">NBRC 105253</strain>
    </source>
</reference>
<evidence type="ECO:0000256" key="1">
    <source>
        <dbReference type="SAM" id="MobiDB-lite"/>
    </source>
</evidence>
<gene>
    <name evidence="2" type="ORF">CHA01nite_32620</name>
</gene>
<dbReference type="Proteomes" id="UP000321863">
    <property type="component" value="Unassembled WGS sequence"/>
</dbReference>
<name>A0A511YQQ8_9FLAO</name>
<organism evidence="2 3">
    <name type="scientific">Chryseobacterium hagamense</name>
    <dbReference type="NCBI Taxonomy" id="395935"/>
    <lineage>
        <taxon>Bacteria</taxon>
        <taxon>Pseudomonadati</taxon>
        <taxon>Bacteroidota</taxon>
        <taxon>Flavobacteriia</taxon>
        <taxon>Flavobacteriales</taxon>
        <taxon>Weeksellaceae</taxon>
        <taxon>Chryseobacterium group</taxon>
        <taxon>Chryseobacterium</taxon>
    </lineage>
</organism>
<feature type="region of interest" description="Disordered" evidence="1">
    <location>
        <begin position="222"/>
        <end position="284"/>
    </location>
</feature>
<accession>A0A511YQQ8</accession>
<dbReference type="RefSeq" id="WP_146943386.1">
    <property type="nucleotide sequence ID" value="NZ_BJYJ01000025.1"/>
</dbReference>
<dbReference type="OrthoDB" id="1183903at2"/>